<comment type="caution">
    <text evidence="1">The sequence shown here is derived from an EMBL/GenBank/DDBJ whole genome shotgun (WGS) entry which is preliminary data.</text>
</comment>
<protein>
    <submittedName>
        <fullName evidence="1">Uncharacterized protein</fullName>
    </submittedName>
</protein>
<organism evidence="1 2">
    <name type="scientific">Hymenobacter saemangeumensis</name>
    <dbReference type="NCBI Taxonomy" id="1084522"/>
    <lineage>
        <taxon>Bacteria</taxon>
        <taxon>Pseudomonadati</taxon>
        <taxon>Bacteroidota</taxon>
        <taxon>Cytophagia</taxon>
        <taxon>Cytophagales</taxon>
        <taxon>Hymenobacteraceae</taxon>
        <taxon>Hymenobacter</taxon>
    </lineage>
</organism>
<dbReference type="Proteomes" id="UP001501153">
    <property type="component" value="Unassembled WGS sequence"/>
</dbReference>
<dbReference type="EMBL" id="BAABGZ010000055">
    <property type="protein sequence ID" value="GAA4360919.1"/>
    <property type="molecule type" value="Genomic_DNA"/>
</dbReference>
<reference evidence="2" key="1">
    <citation type="journal article" date="2019" name="Int. J. Syst. Evol. Microbiol.">
        <title>The Global Catalogue of Microorganisms (GCM) 10K type strain sequencing project: providing services to taxonomists for standard genome sequencing and annotation.</title>
        <authorList>
            <consortium name="The Broad Institute Genomics Platform"/>
            <consortium name="The Broad Institute Genome Sequencing Center for Infectious Disease"/>
            <person name="Wu L."/>
            <person name="Ma J."/>
        </authorList>
    </citation>
    <scope>NUCLEOTIDE SEQUENCE [LARGE SCALE GENOMIC DNA]</scope>
    <source>
        <strain evidence="2">JCM 17923</strain>
    </source>
</reference>
<accession>A0ABP8IJW6</accession>
<dbReference type="RefSeq" id="WP_345236671.1">
    <property type="nucleotide sequence ID" value="NZ_BAABGZ010000055.1"/>
</dbReference>
<gene>
    <name evidence="1" type="ORF">GCM10023185_27710</name>
</gene>
<name>A0ABP8IJW6_9BACT</name>
<proteinExistence type="predicted"/>
<sequence>MREKAQLFASKNSGGIFSKAYPAFKADENYTGPSSMQVLKGIKEGKPIYHSKAEYFDFAADQLAE</sequence>
<keyword evidence="2" id="KW-1185">Reference proteome</keyword>
<evidence type="ECO:0000313" key="1">
    <source>
        <dbReference type="EMBL" id="GAA4360919.1"/>
    </source>
</evidence>
<evidence type="ECO:0000313" key="2">
    <source>
        <dbReference type="Proteomes" id="UP001501153"/>
    </source>
</evidence>